<dbReference type="RefSeq" id="WP_239721007.1">
    <property type="nucleotide sequence ID" value="NZ_CP092423.2"/>
</dbReference>
<sequence>MVRPDKAELSIDRLILGRRYIVHGANPEVVADLAGTIPIAANIDARTAIDLRLA</sequence>
<accession>A0ABY3USV0</accession>
<gene>
    <name evidence="1" type="ORF">MJO58_22365</name>
</gene>
<keyword evidence="2" id="KW-1185">Reference proteome</keyword>
<evidence type="ECO:0000313" key="2">
    <source>
        <dbReference type="Proteomes" id="UP001055171"/>
    </source>
</evidence>
<evidence type="ECO:0000313" key="1">
    <source>
        <dbReference type="EMBL" id="ULP41568.1"/>
    </source>
</evidence>
<organism evidence="1 2">
    <name type="scientific">Mycobacterium lentiflavum</name>
    <dbReference type="NCBI Taxonomy" id="141349"/>
    <lineage>
        <taxon>Bacteria</taxon>
        <taxon>Bacillati</taxon>
        <taxon>Actinomycetota</taxon>
        <taxon>Actinomycetes</taxon>
        <taxon>Mycobacteriales</taxon>
        <taxon>Mycobacteriaceae</taxon>
        <taxon>Mycobacterium</taxon>
        <taxon>Mycobacterium simiae complex</taxon>
    </lineage>
</organism>
<dbReference type="Proteomes" id="UP001055171">
    <property type="component" value="Chromosome"/>
</dbReference>
<reference evidence="1" key="1">
    <citation type="submission" date="2022-08" db="EMBL/GenBank/DDBJ databases">
        <title>Complete genome sequence of 14 non-tuberculosis mycobacteria type-strains.</title>
        <authorList>
            <person name="Igarashi Y."/>
            <person name="Osugi A."/>
            <person name="Mitarai S."/>
        </authorList>
    </citation>
    <scope>NUCLEOTIDE SEQUENCE</scope>
    <source>
        <strain evidence="1">ATCC 51985</strain>
    </source>
</reference>
<proteinExistence type="predicted"/>
<name>A0ABY3USV0_MYCLN</name>
<protein>
    <submittedName>
        <fullName evidence="1">Uncharacterized protein</fullName>
    </submittedName>
</protein>
<dbReference type="EMBL" id="CP092423">
    <property type="protein sequence ID" value="ULP41568.1"/>
    <property type="molecule type" value="Genomic_DNA"/>
</dbReference>